<dbReference type="Proteomes" id="UP000430670">
    <property type="component" value="Unassembled WGS sequence"/>
</dbReference>
<dbReference type="InterPro" id="IPR038756">
    <property type="entry name" value="CheX-like"/>
</dbReference>
<dbReference type="InterPro" id="IPR028976">
    <property type="entry name" value="CheC-like_sf"/>
</dbReference>
<accession>A0A6I3SJ15</accession>
<keyword evidence="4" id="KW-1185">Reference proteome</keyword>
<dbReference type="SUPFAM" id="SSF103039">
    <property type="entry name" value="CheC-like"/>
    <property type="match status" value="1"/>
</dbReference>
<proteinExistence type="predicted"/>
<dbReference type="PANTHER" id="PTHR39452">
    <property type="entry name" value="CHEY-P PHOSPHATASE CHEX"/>
    <property type="match status" value="1"/>
</dbReference>
<evidence type="ECO:0000313" key="3">
    <source>
        <dbReference type="EMBL" id="MTV48891.1"/>
    </source>
</evidence>
<evidence type="ECO:0000259" key="2">
    <source>
        <dbReference type="Pfam" id="PF13690"/>
    </source>
</evidence>
<dbReference type="CDD" id="cd17906">
    <property type="entry name" value="CheX"/>
    <property type="match status" value="1"/>
</dbReference>
<gene>
    <name evidence="3" type="ORF">GJ688_07835</name>
</gene>
<evidence type="ECO:0000256" key="1">
    <source>
        <dbReference type="ARBA" id="ARBA00022500"/>
    </source>
</evidence>
<dbReference type="InterPro" id="IPR028051">
    <property type="entry name" value="CheX-like_dom"/>
</dbReference>
<protein>
    <recommendedName>
        <fullName evidence="2">Chemotaxis phosphatase CheX-like domain-containing protein</fullName>
    </recommendedName>
</protein>
<organism evidence="3 4">
    <name type="scientific">Heliobacterium mobile</name>
    <name type="common">Heliobacillus mobilis</name>
    <dbReference type="NCBI Taxonomy" id="28064"/>
    <lineage>
        <taxon>Bacteria</taxon>
        <taxon>Bacillati</taxon>
        <taxon>Bacillota</taxon>
        <taxon>Clostridia</taxon>
        <taxon>Eubacteriales</taxon>
        <taxon>Heliobacteriaceae</taxon>
        <taxon>Heliobacterium</taxon>
    </lineage>
</organism>
<dbReference type="AlphaFoldDB" id="A0A6I3SJ15"/>
<dbReference type="PANTHER" id="PTHR39452:SF1">
    <property type="entry name" value="CHEY-P PHOSPHATASE CHEX"/>
    <property type="match status" value="1"/>
</dbReference>
<feature type="domain" description="Chemotaxis phosphatase CheX-like" evidence="2">
    <location>
        <begin position="38"/>
        <end position="126"/>
    </location>
</feature>
<dbReference type="EMBL" id="WNKU01000007">
    <property type="protein sequence ID" value="MTV48891.1"/>
    <property type="molecule type" value="Genomic_DNA"/>
</dbReference>
<comment type="caution">
    <text evidence="3">The sequence shown here is derived from an EMBL/GenBank/DDBJ whole genome shotgun (WGS) entry which is preliminary data.</text>
</comment>
<name>A0A6I3SJ15_HELMO</name>
<sequence length="151" mass="16323">MRNSLAGSTKEVLRSMAGILVDEQPCPVGGGFKTTCDYTGAMLVIGRRTAMITLSMNREAATLVVAYMTGISPTELGEDDVADGMAELVNMIAGSSKSSLVGTDFHFRITLPFVLVGENQHIVYKSKPVDRCRHYFAGDIEAILELVYLEG</sequence>
<dbReference type="Gene3D" id="3.40.1550.10">
    <property type="entry name" value="CheC-like"/>
    <property type="match status" value="1"/>
</dbReference>
<evidence type="ECO:0000313" key="4">
    <source>
        <dbReference type="Proteomes" id="UP000430670"/>
    </source>
</evidence>
<reference evidence="3 4" key="1">
    <citation type="submission" date="2019-11" db="EMBL/GenBank/DDBJ databases">
        <title>Whole-genome sequence of a the green, strictly anaerobic photosynthetic bacterium Heliobacillus mobilis DSM 6151.</title>
        <authorList>
            <person name="Kyndt J.A."/>
            <person name="Meyer T.E."/>
        </authorList>
    </citation>
    <scope>NUCLEOTIDE SEQUENCE [LARGE SCALE GENOMIC DNA]</scope>
    <source>
        <strain evidence="3 4">DSM 6151</strain>
    </source>
</reference>
<dbReference type="Pfam" id="PF13690">
    <property type="entry name" value="CheX"/>
    <property type="match status" value="1"/>
</dbReference>
<keyword evidence="1" id="KW-0145">Chemotaxis</keyword>
<dbReference type="GO" id="GO:0006935">
    <property type="term" value="P:chemotaxis"/>
    <property type="evidence" value="ECO:0007669"/>
    <property type="project" value="UniProtKB-KW"/>
</dbReference>
<dbReference type="OrthoDB" id="1681129at2"/>